<dbReference type="Proteomes" id="UP000186098">
    <property type="component" value="Unassembled WGS sequence"/>
</dbReference>
<dbReference type="InterPro" id="IPR024455">
    <property type="entry name" value="Phage_capsid"/>
</dbReference>
<dbReference type="Gene3D" id="3.30.2400.10">
    <property type="entry name" value="Major capsid protein gp5"/>
    <property type="match status" value="1"/>
</dbReference>
<name>A0A1N7N4W4_9RHOB</name>
<gene>
    <name evidence="3" type="ORF">SAMN05421795_1192</name>
</gene>
<comment type="subcellular location">
    <subcellularLocation>
        <location evidence="1">Virion</location>
    </subcellularLocation>
</comment>
<proteinExistence type="predicted"/>
<evidence type="ECO:0000313" key="3">
    <source>
        <dbReference type="EMBL" id="SIS93384.1"/>
    </source>
</evidence>
<keyword evidence="4" id="KW-1185">Reference proteome</keyword>
<dbReference type="InterPro" id="IPR054612">
    <property type="entry name" value="Phage_capsid-like_C"/>
</dbReference>
<organism evidence="3 4">
    <name type="scientific">Phaeovulum vinaykumarii</name>
    <dbReference type="NCBI Taxonomy" id="407234"/>
    <lineage>
        <taxon>Bacteria</taxon>
        <taxon>Pseudomonadati</taxon>
        <taxon>Pseudomonadota</taxon>
        <taxon>Alphaproteobacteria</taxon>
        <taxon>Rhodobacterales</taxon>
        <taxon>Paracoccaceae</taxon>
        <taxon>Phaeovulum</taxon>
    </lineage>
</organism>
<protein>
    <submittedName>
        <fullName evidence="3">Phage major capsid protein, HK97 family</fullName>
    </submittedName>
</protein>
<evidence type="ECO:0000256" key="1">
    <source>
        <dbReference type="ARBA" id="ARBA00004328"/>
    </source>
</evidence>
<dbReference type="SUPFAM" id="SSF56563">
    <property type="entry name" value="Major capsid protein gp5"/>
    <property type="match status" value="1"/>
</dbReference>
<feature type="domain" description="Phage capsid-like C-terminal" evidence="2">
    <location>
        <begin position="144"/>
        <end position="282"/>
    </location>
</feature>
<sequence length="319" mass="34146">MLDSVKIARRQSEIRQKLAELAGKPTPTEDETRAMEALDAEYRTNETRYRAALIAEDTERREAGADLETRAGREWADLIAGFQMRQVVGALNDGRALEGQTAEVVTELRNAGGYRGIPVPLLALEARAGETISTATPDPMQTRPIIDRLFPASVAARMGAQMIGIGSGAVEWPVATSAVTAGWADGETGSIPDPTAYTTTDKALAPNQTMGVQMRITRKALLQSGDALEAAIRRDMNGAMAAELDRAIFLGTGADGQPLGVITGAATYGIPTTAVDAAASWATYRGAVVRFMTRNAASTPADVRALIRPEVWDYMEYPF</sequence>
<dbReference type="STRING" id="407234.SAMN05421795_1192"/>
<dbReference type="AlphaFoldDB" id="A0A1N7N4W4"/>
<dbReference type="Pfam" id="PF05065">
    <property type="entry name" value="Phage_capsid"/>
    <property type="match status" value="1"/>
</dbReference>
<dbReference type="NCBIfam" id="TIGR01554">
    <property type="entry name" value="major_cap_HK97"/>
    <property type="match status" value="1"/>
</dbReference>
<dbReference type="EMBL" id="FTOM01000019">
    <property type="protein sequence ID" value="SIS93384.1"/>
    <property type="molecule type" value="Genomic_DNA"/>
</dbReference>
<reference evidence="4" key="1">
    <citation type="submission" date="2017-01" db="EMBL/GenBank/DDBJ databases">
        <authorList>
            <person name="Varghese N."/>
            <person name="Submissions S."/>
        </authorList>
    </citation>
    <scope>NUCLEOTIDE SEQUENCE [LARGE SCALE GENOMIC DNA]</scope>
    <source>
        <strain evidence="4">DSM 18714</strain>
    </source>
</reference>
<accession>A0A1N7N4W4</accession>
<evidence type="ECO:0000259" key="2">
    <source>
        <dbReference type="Pfam" id="PF05065"/>
    </source>
</evidence>
<dbReference type="RefSeq" id="WP_083947812.1">
    <property type="nucleotide sequence ID" value="NZ_FTOM01000019.1"/>
</dbReference>
<evidence type="ECO:0000313" key="4">
    <source>
        <dbReference type="Proteomes" id="UP000186098"/>
    </source>
</evidence>